<evidence type="ECO:0000313" key="15">
    <source>
        <dbReference type="EMBL" id="TDS32917.1"/>
    </source>
</evidence>
<comment type="subunit">
    <text evidence="4">Homotrimer.</text>
</comment>
<dbReference type="Proteomes" id="UP000198945">
    <property type="component" value="Unassembled WGS sequence"/>
</dbReference>
<reference evidence="13 20" key="1">
    <citation type="submission" date="2016-10" db="EMBL/GenBank/DDBJ databases">
        <authorList>
            <person name="Varghese N."/>
            <person name="Submissions S."/>
        </authorList>
    </citation>
    <scope>NUCLEOTIDE SEQUENCE [LARGE SCALE GENOMIC DNA]</scope>
    <source>
        <strain evidence="13 20">WG10</strain>
    </source>
</reference>
<dbReference type="EMBL" id="SOAA01000006">
    <property type="protein sequence ID" value="TDS32917.1"/>
    <property type="molecule type" value="Genomic_DNA"/>
</dbReference>
<dbReference type="FunFam" id="2.40.30.20:FF:000004">
    <property type="entry name" value="Riboflavin synthase, alpha subunit"/>
    <property type="match status" value="1"/>
</dbReference>
<dbReference type="FunFam" id="2.40.30.20:FF:000003">
    <property type="entry name" value="Riboflavin synthase, alpha subunit"/>
    <property type="match status" value="1"/>
</dbReference>
<evidence type="ECO:0000313" key="16">
    <source>
        <dbReference type="EMBL" id="TDX44335.1"/>
    </source>
</evidence>
<evidence type="ECO:0000256" key="6">
    <source>
        <dbReference type="ARBA" id="ARBA00013950"/>
    </source>
</evidence>
<evidence type="ECO:0000256" key="9">
    <source>
        <dbReference type="ARBA" id="ARBA00022737"/>
    </source>
</evidence>
<evidence type="ECO:0000256" key="10">
    <source>
        <dbReference type="NCBIfam" id="TIGR00187"/>
    </source>
</evidence>
<evidence type="ECO:0000256" key="2">
    <source>
        <dbReference type="ARBA" id="ARBA00002803"/>
    </source>
</evidence>
<feature type="domain" description="Lumazine-binding" evidence="12">
    <location>
        <begin position="1"/>
        <end position="96"/>
    </location>
</feature>
<dbReference type="PIRSF" id="PIRSF000498">
    <property type="entry name" value="Riboflavin_syn_A"/>
    <property type="match status" value="1"/>
</dbReference>
<dbReference type="Pfam" id="PF00677">
    <property type="entry name" value="Lum_binding"/>
    <property type="match status" value="2"/>
</dbReference>
<dbReference type="GO" id="GO:0009231">
    <property type="term" value="P:riboflavin biosynthetic process"/>
    <property type="evidence" value="ECO:0007669"/>
    <property type="project" value="UniProtKB-KW"/>
</dbReference>
<evidence type="ECO:0000256" key="11">
    <source>
        <dbReference type="PROSITE-ProRule" id="PRU00524"/>
    </source>
</evidence>
<evidence type="ECO:0000256" key="4">
    <source>
        <dbReference type="ARBA" id="ARBA00011233"/>
    </source>
</evidence>
<dbReference type="Proteomes" id="UP000295472">
    <property type="component" value="Unassembled WGS sequence"/>
</dbReference>
<dbReference type="PANTHER" id="PTHR21098">
    <property type="entry name" value="RIBOFLAVIN SYNTHASE ALPHA CHAIN"/>
    <property type="match status" value="1"/>
</dbReference>
<evidence type="ECO:0000313" key="18">
    <source>
        <dbReference type="Proteomes" id="UP000295472"/>
    </source>
</evidence>
<organism evidence="13 20">
    <name type="scientific">Halanaerobium congolense</name>
    <dbReference type="NCBI Taxonomy" id="54121"/>
    <lineage>
        <taxon>Bacteria</taxon>
        <taxon>Bacillati</taxon>
        <taxon>Bacillota</taxon>
        <taxon>Clostridia</taxon>
        <taxon>Halanaerobiales</taxon>
        <taxon>Halanaerobiaceae</taxon>
        <taxon>Halanaerobium</taxon>
    </lineage>
</organism>
<reference evidence="14 17" key="2">
    <citation type="submission" date="2016-10" db="EMBL/GenBank/DDBJ databases">
        <authorList>
            <person name="de Groot N.N."/>
        </authorList>
    </citation>
    <scope>NUCLEOTIDE SEQUENCE [LARGE SCALE GENOMIC DNA]</scope>
    <source>
        <strain evidence="14 17">WG7</strain>
    </source>
</reference>
<gene>
    <name evidence="15" type="ORF">BY453_10658</name>
    <name evidence="16" type="ORF">C7954_1139</name>
    <name evidence="13" type="ORF">SAMN04488597_11022</name>
    <name evidence="14" type="ORF">SAMN04515654_10861</name>
</gene>
<dbReference type="EMBL" id="SOEF01000013">
    <property type="protein sequence ID" value="TDX44335.1"/>
    <property type="molecule type" value="Genomic_DNA"/>
</dbReference>
<evidence type="ECO:0000313" key="13">
    <source>
        <dbReference type="EMBL" id="SDC61154.1"/>
    </source>
</evidence>
<dbReference type="NCBIfam" id="TIGR00187">
    <property type="entry name" value="ribE"/>
    <property type="match status" value="1"/>
</dbReference>
<feature type="repeat" description="Lumazine-binding" evidence="11">
    <location>
        <begin position="1"/>
        <end position="96"/>
    </location>
</feature>
<evidence type="ECO:0000313" key="19">
    <source>
        <dbReference type="Proteomes" id="UP000295758"/>
    </source>
</evidence>
<dbReference type="NCBIfam" id="NF009566">
    <property type="entry name" value="PRK13020.1"/>
    <property type="match status" value="1"/>
</dbReference>
<dbReference type="InterPro" id="IPR026017">
    <property type="entry name" value="Lumazine-bd_dom"/>
</dbReference>
<keyword evidence="9" id="KW-0677">Repeat</keyword>
<dbReference type="Proteomes" id="UP000295758">
    <property type="component" value="Unassembled WGS sequence"/>
</dbReference>
<evidence type="ECO:0000313" key="14">
    <source>
        <dbReference type="EMBL" id="SDI55076.1"/>
    </source>
</evidence>
<dbReference type="InterPro" id="IPR001783">
    <property type="entry name" value="Lumazine-bd"/>
</dbReference>
<feature type="repeat" description="Lumazine-binding" evidence="11">
    <location>
        <begin position="97"/>
        <end position="193"/>
    </location>
</feature>
<dbReference type="CDD" id="cd00402">
    <property type="entry name" value="Riboflavin_synthase_like"/>
    <property type="match status" value="1"/>
</dbReference>
<evidence type="ECO:0000256" key="7">
    <source>
        <dbReference type="ARBA" id="ARBA00022619"/>
    </source>
</evidence>
<dbReference type="Gene3D" id="2.40.30.20">
    <property type="match status" value="2"/>
</dbReference>
<feature type="domain" description="Lumazine-binding" evidence="12">
    <location>
        <begin position="97"/>
        <end position="193"/>
    </location>
</feature>
<dbReference type="GO" id="GO:0004746">
    <property type="term" value="F:riboflavin synthase activity"/>
    <property type="evidence" value="ECO:0007669"/>
    <property type="project" value="UniProtKB-UniRule"/>
</dbReference>
<evidence type="ECO:0000256" key="3">
    <source>
        <dbReference type="ARBA" id="ARBA00004887"/>
    </source>
</evidence>
<dbReference type="PANTHER" id="PTHR21098:SF0">
    <property type="entry name" value="RIBOFLAVIN SYNTHASE"/>
    <property type="match status" value="1"/>
</dbReference>
<dbReference type="InterPro" id="IPR023366">
    <property type="entry name" value="ATP_synth_asu-like_sf"/>
</dbReference>
<comment type="catalytic activity">
    <reaction evidence="1">
        <text>2 6,7-dimethyl-8-(1-D-ribityl)lumazine + H(+) = 5-amino-6-(D-ribitylamino)uracil + riboflavin</text>
        <dbReference type="Rhea" id="RHEA:20772"/>
        <dbReference type="ChEBI" id="CHEBI:15378"/>
        <dbReference type="ChEBI" id="CHEBI:15934"/>
        <dbReference type="ChEBI" id="CHEBI:57986"/>
        <dbReference type="ChEBI" id="CHEBI:58201"/>
        <dbReference type="EC" id="2.5.1.9"/>
    </reaction>
</comment>
<accession>A0A1G6N108</accession>
<comment type="function">
    <text evidence="2">Catalyzes the dismutation of two molecules of 6,7-dimethyl-8-ribityllumazine, resulting in the formation of riboflavin and 5-amino-6-(D-ribitylamino)uracil.</text>
</comment>
<dbReference type="InterPro" id="IPR017938">
    <property type="entry name" value="Riboflavin_synthase-like_b-brl"/>
</dbReference>
<name>A0A1G6N108_9FIRM</name>
<dbReference type="Proteomes" id="UP000324896">
    <property type="component" value="Unassembled WGS sequence"/>
</dbReference>
<evidence type="ECO:0000313" key="20">
    <source>
        <dbReference type="Proteomes" id="UP000324896"/>
    </source>
</evidence>
<protein>
    <recommendedName>
        <fullName evidence="6 10">Riboflavin synthase</fullName>
        <ecNumber evidence="5 10">2.5.1.9</ecNumber>
    </recommendedName>
</protein>
<keyword evidence="8" id="KW-0808">Transferase</keyword>
<evidence type="ECO:0000256" key="5">
    <source>
        <dbReference type="ARBA" id="ARBA00012827"/>
    </source>
</evidence>
<sequence>MFSGIIQEKGNFLRKFKGNNKYQLEIKSEKVLENIKTGDSIAVNGVCLTVVDYGSNYFRADVMPETLKDTNLGDLETDSVLNLEQSLKANDFIGGHFVTGHVDSTAVVKSIQRENNAQIIKMEVDQETEKFIVQKGSVALNGVSLTVMGIENGILKISLIPESWSETNLSLLSAGDRVNIETDMLGKYVYKMLNNLNGQRTNEVKISKSFLAENGFI</sequence>
<proteinExistence type="predicted"/>
<dbReference type="NCBIfam" id="NF006767">
    <property type="entry name" value="PRK09289.1"/>
    <property type="match status" value="1"/>
</dbReference>
<reference evidence="15 19" key="3">
    <citation type="submission" date="2019-03" db="EMBL/GenBank/DDBJ databases">
        <title>Deep subsurface shale carbon reservoir microbial communities from Ohio and West Virginia, USA.</title>
        <authorList>
            <person name="Wrighton K."/>
        </authorList>
    </citation>
    <scope>NUCLEOTIDE SEQUENCE [LARGE SCALE GENOMIC DNA]</scope>
    <source>
        <strain evidence="15 19">UTICA-S4D12</strain>
    </source>
</reference>
<keyword evidence="7" id="KW-0686">Riboflavin biosynthesis</keyword>
<dbReference type="EMBL" id="FMYT01000010">
    <property type="protein sequence ID" value="SDC61154.1"/>
    <property type="molecule type" value="Genomic_DNA"/>
</dbReference>
<evidence type="ECO:0000256" key="1">
    <source>
        <dbReference type="ARBA" id="ARBA00000968"/>
    </source>
</evidence>
<comment type="pathway">
    <text evidence="3">Cofactor biosynthesis; riboflavin biosynthesis; riboflavin from 2-hydroxy-3-oxobutyl phosphate and 5-amino-6-(D-ribitylamino)uracil: step 2/2.</text>
</comment>
<evidence type="ECO:0000256" key="8">
    <source>
        <dbReference type="ARBA" id="ARBA00022679"/>
    </source>
</evidence>
<dbReference type="AlphaFoldDB" id="A0A1G6N108"/>
<dbReference type="RefSeq" id="WP_089655729.1">
    <property type="nucleotide sequence ID" value="NZ_FMYT01000010.1"/>
</dbReference>
<dbReference type="EC" id="2.5.1.9" evidence="5 10"/>
<evidence type="ECO:0000313" key="17">
    <source>
        <dbReference type="Proteomes" id="UP000198945"/>
    </source>
</evidence>
<dbReference type="EMBL" id="FNEH01000008">
    <property type="protein sequence ID" value="SDI55076.1"/>
    <property type="molecule type" value="Genomic_DNA"/>
</dbReference>
<dbReference type="PROSITE" id="PS51177">
    <property type="entry name" value="LUMAZINE_BIND"/>
    <property type="match status" value="2"/>
</dbReference>
<reference evidence="16 18" key="4">
    <citation type="submission" date="2019-03" db="EMBL/GenBank/DDBJ databases">
        <title>Subsurface microbial communities from deep shales in Ohio and West Virginia, USA.</title>
        <authorList>
            <person name="Wrighton K."/>
        </authorList>
    </citation>
    <scope>NUCLEOTIDE SEQUENCE [LARGE SCALE GENOMIC DNA]</scope>
    <source>
        <strain evidence="16 18">DSMZ 11287</strain>
    </source>
</reference>
<evidence type="ECO:0000259" key="12">
    <source>
        <dbReference type="PROSITE" id="PS51177"/>
    </source>
</evidence>
<dbReference type="SUPFAM" id="SSF63380">
    <property type="entry name" value="Riboflavin synthase domain-like"/>
    <property type="match status" value="2"/>
</dbReference>